<dbReference type="Proteomes" id="UP000247832">
    <property type="component" value="Unassembled WGS sequence"/>
</dbReference>
<organism evidence="2 3">
    <name type="scientific">Arthrobacter livingstonensis</name>
    <dbReference type="NCBI Taxonomy" id="670078"/>
    <lineage>
        <taxon>Bacteria</taxon>
        <taxon>Bacillati</taxon>
        <taxon>Actinomycetota</taxon>
        <taxon>Actinomycetes</taxon>
        <taxon>Micrococcales</taxon>
        <taxon>Micrococcaceae</taxon>
        <taxon>Arthrobacter</taxon>
    </lineage>
</organism>
<dbReference type="OrthoDB" id="4954416at2"/>
<evidence type="ECO:0000256" key="1">
    <source>
        <dbReference type="SAM" id="MobiDB-lite"/>
    </source>
</evidence>
<feature type="region of interest" description="Disordered" evidence="1">
    <location>
        <begin position="1"/>
        <end position="156"/>
    </location>
</feature>
<comment type="caution">
    <text evidence="2">The sequence shown here is derived from an EMBL/GenBank/DDBJ whole genome shotgun (WGS) entry which is preliminary data.</text>
</comment>
<feature type="compositionally biased region" description="Basic and acidic residues" evidence="1">
    <location>
        <begin position="97"/>
        <end position="106"/>
    </location>
</feature>
<dbReference type="RefSeq" id="WP_110502605.1">
    <property type="nucleotide sequence ID" value="NZ_QJVD01000028.1"/>
</dbReference>
<sequence>MSNDAPNANDSANDSNPAKAQQPAESGYGSPSPEDEMPTTAATNPGSADPTLRGQQTDAEALKSDQSLGAHDRNFLDNEDAGSDGEPGAGSLGGTDEQFRDEKDMADPSFAHVDPADETPSEAPSTDAPLDDDNAGPTRPDRESFSSESDEDASGE</sequence>
<proteinExistence type="predicted"/>
<dbReference type="AlphaFoldDB" id="A0A2V5L214"/>
<protein>
    <submittedName>
        <fullName evidence="2">Uncharacterized protein</fullName>
    </submittedName>
</protein>
<gene>
    <name evidence="2" type="ORF">CVV68_19190</name>
</gene>
<dbReference type="EMBL" id="QJVD01000028">
    <property type="protein sequence ID" value="PYI65235.1"/>
    <property type="molecule type" value="Genomic_DNA"/>
</dbReference>
<name>A0A2V5L214_9MICC</name>
<accession>A0A2V5L214</accession>
<evidence type="ECO:0000313" key="2">
    <source>
        <dbReference type="EMBL" id="PYI65235.1"/>
    </source>
</evidence>
<reference evidence="2 3" key="1">
    <citation type="submission" date="2018-05" db="EMBL/GenBank/DDBJ databases">
        <title>Genetic diversity of glacier-inhabiting Cryobacterium bacteria in China and description of Cryobacterium mengkeensis sp. nov. and Arthrobacter glacialis sp. nov.</title>
        <authorList>
            <person name="Liu Q."/>
            <person name="Xin Y.-H."/>
        </authorList>
    </citation>
    <scope>NUCLEOTIDE SEQUENCE [LARGE SCALE GENOMIC DNA]</scope>
    <source>
        <strain evidence="2 3">LI2</strain>
    </source>
</reference>
<evidence type="ECO:0000313" key="3">
    <source>
        <dbReference type="Proteomes" id="UP000247832"/>
    </source>
</evidence>
<feature type="compositionally biased region" description="Low complexity" evidence="1">
    <location>
        <begin position="1"/>
        <end position="18"/>
    </location>
</feature>
<keyword evidence="3" id="KW-1185">Reference proteome</keyword>